<comment type="subcellular location">
    <subcellularLocation>
        <location evidence="1">Cell envelope</location>
    </subcellularLocation>
</comment>
<evidence type="ECO:0000256" key="1">
    <source>
        <dbReference type="ARBA" id="ARBA00004196"/>
    </source>
</evidence>
<dbReference type="PROSITE" id="PS51257">
    <property type="entry name" value="PROKAR_LIPOPROTEIN"/>
    <property type="match status" value="1"/>
</dbReference>
<reference evidence="6 7" key="1">
    <citation type="submission" date="2020-02" db="EMBL/GenBank/DDBJ databases">
        <authorList>
            <person name="Hogendoorn C."/>
        </authorList>
    </citation>
    <scope>NUCLEOTIDE SEQUENCE [LARGE SCALE GENOMIC DNA]</scope>
    <source>
        <strain evidence="6">R501</strain>
    </source>
</reference>
<proteinExistence type="inferred from homology"/>
<dbReference type="PANTHER" id="PTHR46847">
    <property type="entry name" value="D-ALLOSE-BINDING PERIPLASMIC PROTEIN-RELATED"/>
    <property type="match status" value="1"/>
</dbReference>
<protein>
    <submittedName>
        <fullName evidence="6">Ribose ABC transport system, periplasmic ribose-binding protein RbsB (TC 3.A.1.2.1)</fullName>
    </submittedName>
</protein>
<keyword evidence="3 4" id="KW-0732">Signal</keyword>
<dbReference type="CDD" id="cd01536">
    <property type="entry name" value="PBP1_ABC_sugar_binding-like"/>
    <property type="match status" value="1"/>
</dbReference>
<evidence type="ECO:0000313" key="6">
    <source>
        <dbReference type="EMBL" id="CAB1128340.1"/>
    </source>
</evidence>
<accession>A0A6F8ZF99</accession>
<evidence type="ECO:0000313" key="7">
    <source>
        <dbReference type="Proteomes" id="UP000503399"/>
    </source>
</evidence>
<sequence>MKRKQAAGVALAAGLAMAAAGCGSAAPQASSTPTIGVSISGLGIPYFVATADGVKDAARADHVKLVLDNANNSASQQLKQVQDLIDQHVSALVINPVDSGAIVPAILDADRAHIPVVLLDRGADGGKYYTLVESNDVAMGKAAAQAIVQDLTRRFGAPKGNVVEIQGPLSTSAGLGRHQGFMDVMAQYPHIHVVAQADGDFSINGGFQAMSNILQAHPARSGPDAIDAIFAANDQSAVGAAKALKDAGRMVPPSSPEHVFIVGIDGGPTGIAALKAGEMDTIIGQHPITMAEEAVHYALAALHHRPSPGPVVYWPHVTITPQNVGSVQIWGKRMSTSGS</sequence>
<feature type="domain" description="Periplasmic binding protein" evidence="5">
    <location>
        <begin position="35"/>
        <end position="302"/>
    </location>
</feature>
<evidence type="ECO:0000256" key="4">
    <source>
        <dbReference type="SAM" id="SignalP"/>
    </source>
</evidence>
<keyword evidence="7" id="KW-1185">Reference proteome</keyword>
<comment type="similarity">
    <text evidence="2">Belongs to the bacterial solute-binding protein 2 family.</text>
</comment>
<dbReference type="PANTHER" id="PTHR46847:SF1">
    <property type="entry name" value="D-ALLOSE-BINDING PERIPLASMIC PROTEIN-RELATED"/>
    <property type="match status" value="1"/>
</dbReference>
<name>A0A6F8ZF99_9FIRM</name>
<dbReference type="Proteomes" id="UP000503399">
    <property type="component" value="Chromosome"/>
</dbReference>
<dbReference type="EMBL" id="LR778114">
    <property type="protein sequence ID" value="CAB1128340.1"/>
    <property type="molecule type" value="Genomic_DNA"/>
</dbReference>
<dbReference type="KEGG" id="hfv:R50_0834"/>
<dbReference type="InterPro" id="IPR028082">
    <property type="entry name" value="Peripla_BP_I"/>
</dbReference>
<evidence type="ECO:0000256" key="2">
    <source>
        <dbReference type="ARBA" id="ARBA00007639"/>
    </source>
</evidence>
<dbReference type="GO" id="GO:0030246">
    <property type="term" value="F:carbohydrate binding"/>
    <property type="evidence" value="ECO:0007669"/>
    <property type="project" value="UniProtKB-ARBA"/>
</dbReference>
<organism evidence="6 7">
    <name type="scientific">Candidatus Hydrogenisulfobacillus filiaventi</name>
    <dbReference type="NCBI Taxonomy" id="2707344"/>
    <lineage>
        <taxon>Bacteria</taxon>
        <taxon>Bacillati</taxon>
        <taxon>Bacillota</taxon>
        <taxon>Clostridia</taxon>
        <taxon>Eubacteriales</taxon>
        <taxon>Clostridiales Family XVII. Incertae Sedis</taxon>
        <taxon>Candidatus Hydrogenisulfobacillus</taxon>
    </lineage>
</organism>
<feature type="chain" id="PRO_5026230268" evidence="4">
    <location>
        <begin position="26"/>
        <end position="339"/>
    </location>
</feature>
<dbReference type="AlphaFoldDB" id="A0A6F8ZF99"/>
<dbReference type="SUPFAM" id="SSF53822">
    <property type="entry name" value="Periplasmic binding protein-like I"/>
    <property type="match status" value="1"/>
</dbReference>
<feature type="signal peptide" evidence="4">
    <location>
        <begin position="1"/>
        <end position="25"/>
    </location>
</feature>
<dbReference type="Pfam" id="PF13407">
    <property type="entry name" value="Peripla_BP_4"/>
    <property type="match status" value="1"/>
</dbReference>
<evidence type="ECO:0000256" key="3">
    <source>
        <dbReference type="ARBA" id="ARBA00022729"/>
    </source>
</evidence>
<evidence type="ECO:0000259" key="5">
    <source>
        <dbReference type="Pfam" id="PF13407"/>
    </source>
</evidence>
<dbReference type="GO" id="GO:0030313">
    <property type="term" value="C:cell envelope"/>
    <property type="evidence" value="ECO:0007669"/>
    <property type="project" value="UniProtKB-SubCell"/>
</dbReference>
<dbReference type="Gene3D" id="3.40.50.2300">
    <property type="match status" value="2"/>
</dbReference>
<gene>
    <name evidence="6" type="ORF">R50_0834</name>
</gene>
<dbReference type="InterPro" id="IPR025997">
    <property type="entry name" value="SBP_2_dom"/>
</dbReference>